<evidence type="ECO:0000313" key="2">
    <source>
        <dbReference type="Proteomes" id="UP000266287"/>
    </source>
</evidence>
<sequence length="226" mass="26264">MSRNNKINLSPSSLNIFLDCPRCFWLEKNRDIRRPRGIFPSLPGGMDTVIKKYFDGYRLKNELPPEIEGMVTGKLFPDIAMLEKWRSWKNTNLCYKDTSLAVCLSGALDDCLIENNLHIPLDYKTRGYELRGDPRKYYQTQLDCYCLMLKGSGYEIMDIAYLLYYWPLEVREDGVVKFHVEPIKIETNVESAKKIVKDAALSLYSPMPESSQDCEYCNLVQTRKNE</sequence>
<dbReference type="InterPro" id="IPR011604">
    <property type="entry name" value="PDDEXK-like_dom_sf"/>
</dbReference>
<gene>
    <name evidence="1" type="ORF">B9J77_02140</name>
</gene>
<evidence type="ECO:0000313" key="1">
    <source>
        <dbReference type="EMBL" id="RII00549.1"/>
    </source>
</evidence>
<dbReference type="EMBL" id="NDHY01000003">
    <property type="protein sequence ID" value="RII00549.1"/>
    <property type="molecule type" value="Genomic_DNA"/>
</dbReference>
<comment type="caution">
    <text evidence="1">The sequence shown here is derived from an EMBL/GenBank/DDBJ whole genome shotgun (WGS) entry which is preliminary data.</text>
</comment>
<dbReference type="Proteomes" id="UP000266287">
    <property type="component" value="Unassembled WGS sequence"/>
</dbReference>
<accession>A0A399FYQ7</accession>
<dbReference type="Gene3D" id="3.90.320.10">
    <property type="match status" value="1"/>
</dbReference>
<reference evidence="1 2" key="1">
    <citation type="submission" date="2018-08" db="EMBL/GenBank/DDBJ databases">
        <title>Draft genome of candidate division NPL-UPA2 bacterium Unc8 that adapted to ultra-basic serpentinizing groundwater.</title>
        <authorList>
            <person name="Ishii S."/>
            <person name="Suzuki S."/>
            <person name="Nealson K.H."/>
        </authorList>
    </citation>
    <scope>NUCLEOTIDE SEQUENCE [LARGE SCALE GENOMIC DNA]</scope>
    <source>
        <strain evidence="1">Unc8</strain>
    </source>
</reference>
<organism evidence="1 2">
    <name type="scientific">candidate division NPL-UPA2 bacterium Unc8</name>
    <dbReference type="NCBI Taxonomy" id="1980939"/>
    <lineage>
        <taxon>Bacteria</taxon>
    </lineage>
</organism>
<protein>
    <submittedName>
        <fullName evidence="1">Uncharacterized protein</fullName>
    </submittedName>
</protein>
<name>A0A399FYQ7_UNCN2</name>
<dbReference type="AlphaFoldDB" id="A0A399FYQ7"/>
<proteinExistence type="predicted"/>